<keyword evidence="4" id="KW-0328">Glycosyltransferase</keyword>
<keyword evidence="4" id="KW-0808">Transferase</keyword>
<comment type="catalytic activity">
    <reaction evidence="1">
        <text>GMP + diphosphate = guanine + 5-phospho-alpha-D-ribose 1-diphosphate</text>
        <dbReference type="Rhea" id="RHEA:25424"/>
        <dbReference type="ChEBI" id="CHEBI:16235"/>
        <dbReference type="ChEBI" id="CHEBI:33019"/>
        <dbReference type="ChEBI" id="CHEBI:58017"/>
        <dbReference type="ChEBI" id="CHEBI:58115"/>
        <dbReference type="EC" id="2.4.2.8"/>
    </reaction>
    <physiologicalReaction direction="right-to-left" evidence="1">
        <dbReference type="Rhea" id="RHEA:25426"/>
    </physiologicalReaction>
</comment>
<dbReference type="Pfam" id="PF00156">
    <property type="entry name" value="Pribosyltran"/>
    <property type="match status" value="1"/>
</dbReference>
<evidence type="ECO:0000256" key="1">
    <source>
        <dbReference type="ARBA" id="ARBA00048811"/>
    </source>
</evidence>
<dbReference type="SUPFAM" id="SSF53271">
    <property type="entry name" value="PRTase-like"/>
    <property type="match status" value="1"/>
</dbReference>
<dbReference type="Proteomes" id="UP001310248">
    <property type="component" value="Unassembled WGS sequence"/>
</dbReference>
<evidence type="ECO:0000313" key="5">
    <source>
        <dbReference type="Proteomes" id="UP001310248"/>
    </source>
</evidence>
<evidence type="ECO:0000313" key="4">
    <source>
        <dbReference type="EMBL" id="MEE1675763.1"/>
    </source>
</evidence>
<reference evidence="5" key="1">
    <citation type="submission" date="2023-07" db="EMBL/GenBank/DDBJ databases">
        <title>Draft genome sequence of Agarivorans aestuarii strain ZMCS4, a CAZymes producing bacteria isolated from the marine brown algae Clodostephus spongiosus.</title>
        <authorList>
            <person name="Lorente B."/>
            <person name="Cabral C."/>
            <person name="Frias J."/>
            <person name="Faria J."/>
            <person name="Toubarro D."/>
        </authorList>
    </citation>
    <scope>NUCLEOTIDE SEQUENCE [LARGE SCALE GENOMIC DNA]</scope>
    <source>
        <strain evidence="5">ZMCS4</strain>
    </source>
</reference>
<evidence type="ECO:0000256" key="2">
    <source>
        <dbReference type="ARBA" id="ARBA00049402"/>
    </source>
</evidence>
<comment type="catalytic activity">
    <reaction evidence="2">
        <text>IMP + diphosphate = hypoxanthine + 5-phospho-alpha-D-ribose 1-diphosphate</text>
        <dbReference type="Rhea" id="RHEA:17973"/>
        <dbReference type="ChEBI" id="CHEBI:17368"/>
        <dbReference type="ChEBI" id="CHEBI:33019"/>
        <dbReference type="ChEBI" id="CHEBI:58017"/>
        <dbReference type="ChEBI" id="CHEBI:58053"/>
        <dbReference type="EC" id="2.4.2.8"/>
    </reaction>
    <physiologicalReaction direction="right-to-left" evidence="2">
        <dbReference type="Rhea" id="RHEA:17975"/>
    </physiologicalReaction>
</comment>
<dbReference type="Gene3D" id="3.40.50.2020">
    <property type="match status" value="1"/>
</dbReference>
<dbReference type="CDD" id="cd06223">
    <property type="entry name" value="PRTases_typeI"/>
    <property type="match status" value="1"/>
</dbReference>
<dbReference type="InterPro" id="IPR050408">
    <property type="entry name" value="HGPRT"/>
</dbReference>
<evidence type="ECO:0000259" key="3">
    <source>
        <dbReference type="Pfam" id="PF00156"/>
    </source>
</evidence>
<dbReference type="EMBL" id="JAYDYW010000016">
    <property type="protein sequence ID" value="MEE1675763.1"/>
    <property type="molecule type" value="Genomic_DNA"/>
</dbReference>
<dbReference type="GO" id="GO:0016757">
    <property type="term" value="F:glycosyltransferase activity"/>
    <property type="evidence" value="ECO:0007669"/>
    <property type="project" value="UniProtKB-KW"/>
</dbReference>
<accession>A0ABU7G8N1</accession>
<dbReference type="PANTHER" id="PTHR43340">
    <property type="entry name" value="HYPOXANTHINE-GUANINE PHOSPHORIBOSYLTRANSFERASE"/>
    <property type="match status" value="1"/>
</dbReference>
<organism evidence="4 5">
    <name type="scientific">Agarivorans aestuarii</name>
    <dbReference type="NCBI Taxonomy" id="1563703"/>
    <lineage>
        <taxon>Bacteria</taxon>
        <taxon>Pseudomonadati</taxon>
        <taxon>Pseudomonadota</taxon>
        <taxon>Gammaproteobacteria</taxon>
        <taxon>Alteromonadales</taxon>
        <taxon>Alteromonadaceae</taxon>
        <taxon>Agarivorans</taxon>
    </lineage>
</organism>
<keyword evidence="5" id="KW-1185">Reference proteome</keyword>
<comment type="caution">
    <text evidence="4">The sequence shown here is derived from an EMBL/GenBank/DDBJ whole genome shotgun (WGS) entry which is preliminary data.</text>
</comment>
<gene>
    <name evidence="4" type="ORF">SNR37_001090</name>
</gene>
<dbReference type="InterPro" id="IPR000836">
    <property type="entry name" value="PRTase_dom"/>
</dbReference>
<dbReference type="PANTHER" id="PTHR43340:SF1">
    <property type="entry name" value="HYPOXANTHINE PHOSPHORIBOSYLTRANSFERASE"/>
    <property type="match status" value="1"/>
</dbReference>
<feature type="domain" description="Phosphoribosyltransferase" evidence="3">
    <location>
        <begin position="10"/>
        <end position="134"/>
    </location>
</feature>
<protein>
    <submittedName>
        <fullName evidence="4">Phosphoribosyltransferase family protein</fullName>
    </submittedName>
</protein>
<proteinExistence type="predicted"/>
<dbReference type="RefSeq" id="WP_329776549.1">
    <property type="nucleotide sequence ID" value="NZ_JAYDYW010000016.1"/>
</dbReference>
<sequence length="191" mass="21100">MANEDIGELILSSQQISQGVSAVAKQLNQKYLGESLVVISVVPGGMLFTADLVRQLDLDLAMDYISCPHTPGSRNNNSKIEYQQNINIDNQHVIVIDDAIESGGTMQRLIAHLSKHYAPKSLAVACLLVKPSRLTIAAEQHYAFEMDNDDLLVGYGLPWNNLYRNLPYISKLNTLDKQGLAISGDKQYGRN</sequence>
<name>A0ABU7G8N1_9ALTE</name>
<reference evidence="4 5" key="2">
    <citation type="submission" date="2023-12" db="EMBL/GenBank/DDBJ databases">
        <authorList>
            <consortium name="Cladostephus spongiosus"/>
            <person name="Lorente B."/>
            <person name="Cabral C."/>
            <person name="Frias J."/>
            <person name="Faria J."/>
            <person name="Toubarro D."/>
        </authorList>
    </citation>
    <scope>NUCLEOTIDE SEQUENCE [LARGE SCALE GENOMIC DNA]</scope>
    <source>
        <strain evidence="4 5">ZMCS4</strain>
    </source>
</reference>
<dbReference type="InterPro" id="IPR029057">
    <property type="entry name" value="PRTase-like"/>
</dbReference>